<evidence type="ECO:0000313" key="1">
    <source>
        <dbReference type="EMBL" id="CAB4289267.1"/>
    </source>
</evidence>
<accession>A0A6J5VNL5</accession>
<reference evidence="1 2" key="1">
    <citation type="submission" date="2020-05" db="EMBL/GenBank/DDBJ databases">
        <authorList>
            <person name="Campoy J."/>
            <person name="Schneeberger K."/>
            <person name="Spophaly S."/>
        </authorList>
    </citation>
    <scope>NUCLEOTIDE SEQUENCE [LARGE SCALE GENOMIC DNA]</scope>
    <source>
        <strain evidence="1">PruArmRojPasFocal</strain>
    </source>
</reference>
<proteinExistence type="predicted"/>
<dbReference type="EMBL" id="CAEKDK010000008">
    <property type="protein sequence ID" value="CAB4289267.1"/>
    <property type="molecule type" value="Genomic_DNA"/>
</dbReference>
<protein>
    <submittedName>
        <fullName evidence="1">Uncharacterized protein</fullName>
    </submittedName>
</protein>
<dbReference type="AlphaFoldDB" id="A0A6J5VNL5"/>
<sequence>MVGIIWNLIRRQSFGQIWDFTNQTVVSLLYEPNYTKHIVSLKKTPHISIRRCSRKTKAESGLGLLLREELVIDGAEQSLHRMATIAAAPVAGVNKFRSSVEFRRYGGQLTTFAPT</sequence>
<organism evidence="1 2">
    <name type="scientific">Prunus armeniaca</name>
    <name type="common">Apricot</name>
    <name type="synonym">Armeniaca vulgaris</name>
    <dbReference type="NCBI Taxonomy" id="36596"/>
    <lineage>
        <taxon>Eukaryota</taxon>
        <taxon>Viridiplantae</taxon>
        <taxon>Streptophyta</taxon>
        <taxon>Embryophyta</taxon>
        <taxon>Tracheophyta</taxon>
        <taxon>Spermatophyta</taxon>
        <taxon>Magnoliopsida</taxon>
        <taxon>eudicotyledons</taxon>
        <taxon>Gunneridae</taxon>
        <taxon>Pentapetalae</taxon>
        <taxon>rosids</taxon>
        <taxon>fabids</taxon>
        <taxon>Rosales</taxon>
        <taxon>Rosaceae</taxon>
        <taxon>Amygdaloideae</taxon>
        <taxon>Amygdaleae</taxon>
        <taxon>Prunus</taxon>
    </lineage>
</organism>
<name>A0A6J5VNL5_PRUAR</name>
<dbReference type="Proteomes" id="UP000507222">
    <property type="component" value="Unassembled WGS sequence"/>
</dbReference>
<gene>
    <name evidence="1" type="ORF">CURHAP_LOCUS47817</name>
</gene>
<evidence type="ECO:0000313" key="2">
    <source>
        <dbReference type="Proteomes" id="UP000507222"/>
    </source>
</evidence>